<evidence type="ECO:0000313" key="4">
    <source>
        <dbReference type="Proteomes" id="UP000218542"/>
    </source>
</evidence>
<dbReference type="SUPFAM" id="SSF53756">
    <property type="entry name" value="UDP-Glycosyltransferase/glycogen phosphorylase"/>
    <property type="match status" value="1"/>
</dbReference>
<keyword evidence="4" id="KW-1185">Reference proteome</keyword>
<dbReference type="GO" id="GO:0008713">
    <property type="term" value="F:ADP-heptose-lipopolysaccharide heptosyltransferase activity"/>
    <property type="evidence" value="ECO:0007669"/>
    <property type="project" value="TreeGrafter"/>
</dbReference>
<dbReference type="PANTHER" id="PTHR30160:SF23">
    <property type="match status" value="1"/>
</dbReference>
<evidence type="ECO:0000256" key="2">
    <source>
        <dbReference type="ARBA" id="ARBA00022679"/>
    </source>
</evidence>
<accession>A0A286TXX3</accession>
<evidence type="ECO:0000313" key="3">
    <source>
        <dbReference type="EMBL" id="GAX60759.1"/>
    </source>
</evidence>
<organism evidence="3 4">
    <name type="scientific">Candidatus Scalindua japonica</name>
    <dbReference type="NCBI Taxonomy" id="1284222"/>
    <lineage>
        <taxon>Bacteria</taxon>
        <taxon>Pseudomonadati</taxon>
        <taxon>Planctomycetota</taxon>
        <taxon>Candidatus Brocadiia</taxon>
        <taxon>Candidatus Brocadiales</taxon>
        <taxon>Candidatus Scalinduaceae</taxon>
        <taxon>Candidatus Scalindua</taxon>
    </lineage>
</organism>
<proteinExistence type="predicted"/>
<dbReference type="PANTHER" id="PTHR30160">
    <property type="entry name" value="TETRAACYLDISACCHARIDE 4'-KINASE-RELATED"/>
    <property type="match status" value="1"/>
</dbReference>
<comment type="caution">
    <text evidence="3">The sequence shown here is derived from an EMBL/GenBank/DDBJ whole genome shotgun (WGS) entry which is preliminary data.</text>
</comment>
<protein>
    <submittedName>
        <fullName evidence="3">ADP-heptose:LPS heptosyltransferase</fullName>
    </submittedName>
</protein>
<dbReference type="AlphaFoldDB" id="A0A286TXX3"/>
<dbReference type="Gene3D" id="3.40.50.2000">
    <property type="entry name" value="Glycogen Phosphorylase B"/>
    <property type="match status" value="1"/>
</dbReference>
<dbReference type="Proteomes" id="UP000218542">
    <property type="component" value="Unassembled WGS sequence"/>
</dbReference>
<dbReference type="Pfam" id="PF01075">
    <property type="entry name" value="Glyco_transf_9"/>
    <property type="match status" value="1"/>
</dbReference>
<evidence type="ECO:0000256" key="1">
    <source>
        <dbReference type="ARBA" id="ARBA00022676"/>
    </source>
</evidence>
<dbReference type="GO" id="GO:0009244">
    <property type="term" value="P:lipopolysaccharide core region biosynthetic process"/>
    <property type="evidence" value="ECO:0007669"/>
    <property type="project" value="TreeGrafter"/>
</dbReference>
<dbReference type="InterPro" id="IPR002201">
    <property type="entry name" value="Glyco_trans_9"/>
</dbReference>
<dbReference type="OrthoDB" id="9795016at2"/>
<keyword evidence="2 3" id="KW-0808">Transferase</keyword>
<dbReference type="RefSeq" id="WP_096894157.1">
    <property type="nucleotide sequence ID" value="NZ_BAOS01000014.1"/>
</dbReference>
<name>A0A286TXX3_9BACT</name>
<gene>
    <name evidence="3" type="ORF">SCALIN_C14_0022</name>
</gene>
<sequence length="291" mass="32865">MQDIIHNMKTFLICHRGALGDFILTWPALLCLRKTLSDYHFLGIGRPEYMRLAITLDLLDTYLDNESSELLDFFCGKRIPEEIGTPQGAVLWLTNGQETVNILKKSASLPVICIPPFPTKQIHLSHYYRSVIQTHFNMIIPPGHSDYLPTRTTENQYALIHPGSGSLKKNYNTLLYRDLAKLLRQTGYQKVSFIFGPVEDEKMNKEDFAGECIERPKDVEALADLLSCASLYIGNDSGVSHLSGFLGIPTIALYKSTDPEVWGVLGKKVVYIRSNEEKSALHMIKECLRSL</sequence>
<dbReference type="GO" id="GO:0005829">
    <property type="term" value="C:cytosol"/>
    <property type="evidence" value="ECO:0007669"/>
    <property type="project" value="TreeGrafter"/>
</dbReference>
<dbReference type="CDD" id="cd03789">
    <property type="entry name" value="GT9_LPS_heptosyltransferase"/>
    <property type="match status" value="1"/>
</dbReference>
<dbReference type="InterPro" id="IPR051199">
    <property type="entry name" value="LPS_LOS_Heptosyltrfase"/>
</dbReference>
<keyword evidence="1" id="KW-0328">Glycosyltransferase</keyword>
<dbReference type="EMBL" id="BAOS01000014">
    <property type="protein sequence ID" value="GAX60759.1"/>
    <property type="molecule type" value="Genomic_DNA"/>
</dbReference>
<reference evidence="4" key="1">
    <citation type="journal article" date="2017" name="Environ. Microbiol. Rep.">
        <title>Genetic Diversity of Marine Anaerobic Ammonium-Oxidizing Bacteria as Revealed by Genomic and Proteomic Analyses of 'Candidatus Scalindua japonica'.</title>
        <authorList>
            <person name="Oshiki M."/>
            <person name="Mizuto K."/>
            <person name="Kimura Z."/>
            <person name="Kindaichi T."/>
            <person name="Satoh H."/>
            <person name="Okabe S."/>
        </authorList>
    </citation>
    <scope>NUCLEOTIDE SEQUENCE [LARGE SCALE GENOMIC DNA]</scope>
    <source>
        <strain evidence="4">husup-a2</strain>
    </source>
</reference>